<dbReference type="RefSeq" id="WP_379238245.1">
    <property type="nucleotide sequence ID" value="NZ_JBHSTE010000009.1"/>
</dbReference>
<evidence type="ECO:0000256" key="2">
    <source>
        <dbReference type="SAM" id="SignalP"/>
    </source>
</evidence>
<keyword evidence="2" id="KW-0732">Signal</keyword>
<proteinExistence type="predicted"/>
<evidence type="ECO:0000259" key="3">
    <source>
        <dbReference type="Pfam" id="PF17898"/>
    </source>
</evidence>
<dbReference type="NCBIfam" id="NF040801">
    <property type="entry name" value="spore_GerD"/>
    <property type="match status" value="1"/>
</dbReference>
<feature type="chain" id="PRO_5045221133" evidence="2">
    <location>
        <begin position="23"/>
        <end position="234"/>
    </location>
</feature>
<dbReference type="EMBL" id="JBHSTE010000009">
    <property type="protein sequence ID" value="MFC6335073.1"/>
    <property type="molecule type" value="Genomic_DNA"/>
</dbReference>
<evidence type="ECO:0000313" key="5">
    <source>
        <dbReference type="Proteomes" id="UP001596233"/>
    </source>
</evidence>
<feature type="region of interest" description="Disordered" evidence="1">
    <location>
        <begin position="193"/>
        <end position="234"/>
    </location>
</feature>
<dbReference type="Proteomes" id="UP001596233">
    <property type="component" value="Unassembled WGS sequence"/>
</dbReference>
<accession>A0ABW1VAR5</accession>
<dbReference type="InterPro" id="IPR041262">
    <property type="entry name" value="GerD_central"/>
</dbReference>
<sequence length="234" mass="25057">MRKLITMSVLIASITILTSCGAGGGGGGESSGMTYKDMKSMVIDILKTEDAQKALQESMSAQSGYTAQSSTMLNVQDQEAVRLAVKDVILSPEYDKVLRSLMTDTRFAGEFSKAVNELNKDLHVELVKDPQYQEGLVAAFESEELQKVILRVVKGAEYRKELMSLMQESLKNPIFKMQLLDLMKQAVADELAVEPQAEGAASGGQDKGGESGGQSGDDSGSSKEKAGGDSEKSS</sequence>
<keyword evidence="4" id="KW-0449">Lipoprotein</keyword>
<name>A0ABW1VAR5_9BACL</name>
<organism evidence="4 5">
    <name type="scientific">Paenibacillus septentrionalis</name>
    <dbReference type="NCBI Taxonomy" id="429342"/>
    <lineage>
        <taxon>Bacteria</taxon>
        <taxon>Bacillati</taxon>
        <taxon>Bacillota</taxon>
        <taxon>Bacilli</taxon>
        <taxon>Bacillales</taxon>
        <taxon>Paenibacillaceae</taxon>
        <taxon>Paenibacillus</taxon>
    </lineage>
</organism>
<protein>
    <submittedName>
        <fullName evidence="4">Spore germination lipoprotein GerD</fullName>
    </submittedName>
</protein>
<evidence type="ECO:0000313" key="4">
    <source>
        <dbReference type="EMBL" id="MFC6335073.1"/>
    </source>
</evidence>
<feature type="signal peptide" evidence="2">
    <location>
        <begin position="1"/>
        <end position="22"/>
    </location>
</feature>
<keyword evidence="5" id="KW-1185">Reference proteome</keyword>
<evidence type="ECO:0000256" key="1">
    <source>
        <dbReference type="SAM" id="MobiDB-lite"/>
    </source>
</evidence>
<reference evidence="5" key="1">
    <citation type="journal article" date="2019" name="Int. J. Syst. Evol. Microbiol.">
        <title>The Global Catalogue of Microorganisms (GCM) 10K type strain sequencing project: providing services to taxonomists for standard genome sequencing and annotation.</title>
        <authorList>
            <consortium name="The Broad Institute Genomics Platform"/>
            <consortium name="The Broad Institute Genome Sequencing Center for Infectious Disease"/>
            <person name="Wu L."/>
            <person name="Ma J."/>
        </authorList>
    </citation>
    <scope>NUCLEOTIDE SEQUENCE [LARGE SCALE GENOMIC DNA]</scope>
    <source>
        <strain evidence="5">PCU 280</strain>
    </source>
</reference>
<feature type="domain" description="Spore germination GerD central core" evidence="3">
    <location>
        <begin position="75"/>
        <end position="187"/>
    </location>
</feature>
<comment type="caution">
    <text evidence="4">The sequence shown here is derived from an EMBL/GenBank/DDBJ whole genome shotgun (WGS) entry which is preliminary data.</text>
</comment>
<feature type="compositionally biased region" description="Gly residues" evidence="1">
    <location>
        <begin position="201"/>
        <end position="215"/>
    </location>
</feature>
<dbReference type="Pfam" id="PF17898">
    <property type="entry name" value="GerD"/>
    <property type="match status" value="1"/>
</dbReference>
<feature type="compositionally biased region" description="Basic and acidic residues" evidence="1">
    <location>
        <begin position="220"/>
        <end position="234"/>
    </location>
</feature>
<dbReference type="PROSITE" id="PS51257">
    <property type="entry name" value="PROKAR_LIPOPROTEIN"/>
    <property type="match status" value="1"/>
</dbReference>
<gene>
    <name evidence="4" type="primary">gerD</name>
    <name evidence="4" type="ORF">ACFP56_20775</name>
</gene>